<feature type="signal peptide" evidence="1">
    <location>
        <begin position="1"/>
        <end position="20"/>
    </location>
</feature>
<dbReference type="Pfam" id="PF02470">
    <property type="entry name" value="MlaD"/>
    <property type="match status" value="1"/>
</dbReference>
<dbReference type="AlphaFoldDB" id="A0A7W3MW30"/>
<comment type="caution">
    <text evidence="4">The sequence shown here is derived from an EMBL/GenBank/DDBJ whole genome shotgun (WGS) entry which is preliminary data.</text>
</comment>
<sequence length="335" mass="35328">MRARRAIVALALALGTTAGCSLQTLGAPRGGMELTATFDDVQSLTVGHGVQIADVKVGTVTGIELTGYRATVTMSLEDGRRVPAGTTAMISRTSLLGENYVRLTPPPGRDLRTGPFLADGAKLTQTSVQPDLEQITERVGPLLAAVGGRNLETITTAGATAIGGKGRQLNALIRKAAEVTDSYAAANADLARALDAMARLGGTLEAGHDELDRLPGNIRLATRRLAADRAQLKRAVRQLLEMAESVNANIQLRHGERLENVLRQADQLIEAAVRGREDLKALTLSVLKVLEGPSVSYGGQGLMFIWLRGFLPAEGAPASAAQAPGPLRDLLEPRP</sequence>
<accession>A0A7W3MW30</accession>
<dbReference type="RefSeq" id="WP_182704845.1">
    <property type="nucleotide sequence ID" value="NZ_JACJII010000001.1"/>
</dbReference>
<feature type="domain" description="Mce/MlaD" evidence="2">
    <location>
        <begin position="32"/>
        <end position="106"/>
    </location>
</feature>
<evidence type="ECO:0000313" key="5">
    <source>
        <dbReference type="Proteomes" id="UP000539313"/>
    </source>
</evidence>
<name>A0A7W3MW30_9ACTN</name>
<keyword evidence="5" id="KW-1185">Reference proteome</keyword>
<dbReference type="PANTHER" id="PTHR33371">
    <property type="entry name" value="INTERMEMBRANE PHOSPHOLIPID TRANSPORT SYSTEM BINDING PROTEIN MLAD-RELATED"/>
    <property type="match status" value="1"/>
</dbReference>
<feature type="domain" description="Mammalian cell entry C-terminal" evidence="3">
    <location>
        <begin position="117"/>
        <end position="271"/>
    </location>
</feature>
<keyword evidence="1" id="KW-0732">Signal</keyword>
<dbReference type="EMBL" id="JACJII010000001">
    <property type="protein sequence ID" value="MBA9002943.1"/>
    <property type="molecule type" value="Genomic_DNA"/>
</dbReference>
<gene>
    <name evidence="4" type="ORF">HNR21_001825</name>
</gene>
<dbReference type="InterPro" id="IPR003399">
    <property type="entry name" value="Mce/MlaD"/>
</dbReference>
<organism evidence="4 5">
    <name type="scientific">Thermomonospora cellulosilytica</name>
    <dbReference type="NCBI Taxonomy" id="1411118"/>
    <lineage>
        <taxon>Bacteria</taxon>
        <taxon>Bacillati</taxon>
        <taxon>Actinomycetota</taxon>
        <taxon>Actinomycetes</taxon>
        <taxon>Streptosporangiales</taxon>
        <taxon>Thermomonosporaceae</taxon>
        <taxon>Thermomonospora</taxon>
    </lineage>
</organism>
<evidence type="ECO:0000259" key="3">
    <source>
        <dbReference type="Pfam" id="PF11887"/>
    </source>
</evidence>
<dbReference type="Proteomes" id="UP000539313">
    <property type="component" value="Unassembled WGS sequence"/>
</dbReference>
<proteinExistence type="predicted"/>
<reference evidence="4 5" key="1">
    <citation type="submission" date="2020-08" db="EMBL/GenBank/DDBJ databases">
        <title>Sequencing the genomes of 1000 actinobacteria strains.</title>
        <authorList>
            <person name="Klenk H.-P."/>
        </authorList>
    </citation>
    <scope>NUCLEOTIDE SEQUENCE [LARGE SCALE GENOMIC DNA]</scope>
    <source>
        <strain evidence="4 5">DSM 45823</strain>
    </source>
</reference>
<dbReference type="PROSITE" id="PS51257">
    <property type="entry name" value="PROKAR_LIPOPROTEIN"/>
    <property type="match status" value="1"/>
</dbReference>
<dbReference type="InterPro" id="IPR005693">
    <property type="entry name" value="Mce"/>
</dbReference>
<evidence type="ECO:0000313" key="4">
    <source>
        <dbReference type="EMBL" id="MBA9002943.1"/>
    </source>
</evidence>
<dbReference type="PANTHER" id="PTHR33371:SF15">
    <property type="entry name" value="LIPOPROTEIN LPRN"/>
    <property type="match status" value="1"/>
</dbReference>
<dbReference type="NCBIfam" id="TIGR00996">
    <property type="entry name" value="Mtu_fam_mce"/>
    <property type="match status" value="1"/>
</dbReference>
<dbReference type="InterPro" id="IPR024516">
    <property type="entry name" value="Mce_C"/>
</dbReference>
<dbReference type="GO" id="GO:0005576">
    <property type="term" value="C:extracellular region"/>
    <property type="evidence" value="ECO:0007669"/>
    <property type="project" value="TreeGrafter"/>
</dbReference>
<feature type="chain" id="PRO_5031110031" evidence="1">
    <location>
        <begin position="21"/>
        <end position="335"/>
    </location>
</feature>
<evidence type="ECO:0000259" key="2">
    <source>
        <dbReference type="Pfam" id="PF02470"/>
    </source>
</evidence>
<dbReference type="InterPro" id="IPR052336">
    <property type="entry name" value="MlaD_Phospholipid_Transporter"/>
</dbReference>
<evidence type="ECO:0000256" key="1">
    <source>
        <dbReference type="SAM" id="SignalP"/>
    </source>
</evidence>
<protein>
    <submittedName>
        <fullName evidence="4">Phospholipid/cholesterol/gamma-HCH transport system substrate-binding protein</fullName>
    </submittedName>
</protein>
<dbReference type="Pfam" id="PF11887">
    <property type="entry name" value="Mce4_CUP1"/>
    <property type="match status" value="1"/>
</dbReference>